<dbReference type="InterPro" id="IPR008275">
    <property type="entry name" value="CoA_E_activase_dom"/>
</dbReference>
<evidence type="ECO:0000256" key="2">
    <source>
        <dbReference type="ARBA" id="ARBA00022723"/>
    </source>
</evidence>
<evidence type="ECO:0000259" key="7">
    <source>
        <dbReference type="Pfam" id="PF09989"/>
    </source>
</evidence>
<dbReference type="eggNOG" id="COG3581">
    <property type="taxonomic scope" value="Bacteria"/>
</dbReference>
<dbReference type="eggNOG" id="COG1924">
    <property type="taxonomic scope" value="Bacteria"/>
</dbReference>
<evidence type="ECO:0000256" key="1">
    <source>
        <dbReference type="ARBA" id="ARBA00001966"/>
    </source>
</evidence>
<dbReference type="InterPro" id="IPR051805">
    <property type="entry name" value="Dehydratase_Activator_Redct"/>
</dbReference>
<keyword evidence="3" id="KW-0408">Iron</keyword>
<dbReference type="eggNOG" id="COG3580">
    <property type="taxonomic scope" value="Bacteria"/>
</dbReference>
<dbReference type="CDD" id="cd24035">
    <property type="entry name" value="ASKHA_NBD_O66634-like_rpt2"/>
    <property type="match status" value="1"/>
</dbReference>
<proteinExistence type="predicted"/>
<comment type="cofactor">
    <cofactor evidence="1">
        <name>[4Fe-4S] cluster</name>
        <dbReference type="ChEBI" id="CHEBI:49883"/>
    </cofactor>
</comment>
<name>C4FGB8_9BIFI</name>
<dbReference type="NCBIfam" id="TIGR00241">
    <property type="entry name" value="CoA_E_activ"/>
    <property type="match status" value="1"/>
</dbReference>
<keyword evidence="9" id="KW-1185">Reference proteome</keyword>
<protein>
    <submittedName>
        <fullName evidence="8">CoA-substrate-specific enzyme activase</fullName>
    </submittedName>
</protein>
<accession>C4FGB8</accession>
<feature type="domain" description="ATPase BadF/BadG/BcrA/BcrD type" evidence="6">
    <location>
        <begin position="353"/>
        <end position="607"/>
    </location>
</feature>
<dbReference type="GO" id="GO:0051536">
    <property type="term" value="F:iron-sulfur cluster binding"/>
    <property type="evidence" value="ECO:0007669"/>
    <property type="project" value="UniProtKB-KW"/>
</dbReference>
<reference evidence="8" key="1">
    <citation type="submission" date="2009-04" db="EMBL/GenBank/DDBJ databases">
        <authorList>
            <person name="Weinstock G."/>
            <person name="Sodergren E."/>
            <person name="Clifton S."/>
            <person name="Fulton L."/>
            <person name="Fulton B."/>
            <person name="Courtney L."/>
            <person name="Fronick C."/>
            <person name="Harrison M."/>
            <person name="Strong C."/>
            <person name="Farmer C."/>
            <person name="Delahaunty K."/>
            <person name="Markovic C."/>
            <person name="Hall O."/>
            <person name="Minx P."/>
            <person name="Tomlinson C."/>
            <person name="Mitreva M."/>
            <person name="Nelson J."/>
            <person name="Hou S."/>
            <person name="Wollam A."/>
            <person name="Pepin K.H."/>
            <person name="Johnson M."/>
            <person name="Bhonagiri V."/>
            <person name="Nash W.E."/>
            <person name="Warren W."/>
            <person name="Chinwalla A."/>
            <person name="Mardis E.R."/>
            <person name="Wilson R.K."/>
        </authorList>
    </citation>
    <scope>NUCLEOTIDE SEQUENCE [LARGE SCALE GENOMIC DNA]</scope>
    <source>
        <strain evidence="8">DSM 20098</strain>
    </source>
</reference>
<dbReference type="InterPro" id="IPR043129">
    <property type="entry name" value="ATPase_NBD"/>
</dbReference>
<dbReference type="RefSeq" id="WP_003827059.1">
    <property type="nucleotide sequence ID" value="NZ_AP012322.1"/>
</dbReference>
<evidence type="ECO:0000313" key="9">
    <source>
        <dbReference type="Proteomes" id="UP000006408"/>
    </source>
</evidence>
<dbReference type="SUPFAM" id="SSF53067">
    <property type="entry name" value="Actin-like ATPase domain"/>
    <property type="match status" value="2"/>
</dbReference>
<dbReference type="Proteomes" id="UP000006408">
    <property type="component" value="Unassembled WGS sequence"/>
</dbReference>
<dbReference type="PANTHER" id="PTHR32329:SF4">
    <property type="entry name" value="ACTIVATOR OF 2-HYDROXYACYL-COA DEHYDRATASE"/>
    <property type="match status" value="1"/>
</dbReference>
<comment type="caution">
    <text evidence="8">The sequence shown here is derived from an EMBL/GenBank/DDBJ whole genome shotgun (WGS) entry which is preliminary data.</text>
</comment>
<evidence type="ECO:0000256" key="3">
    <source>
        <dbReference type="ARBA" id="ARBA00023004"/>
    </source>
</evidence>
<dbReference type="GeneID" id="42865536"/>
<dbReference type="Pfam" id="PF09989">
    <property type="entry name" value="DUF2229"/>
    <property type="match status" value="1"/>
</dbReference>
<dbReference type="PANTHER" id="PTHR32329">
    <property type="entry name" value="BIFUNCTIONAL PROTEIN [INCLUDES 2-HYDROXYACYL-COA DEHYDRATASE (N-TER) AND ITS ACTIVATOR DOMAIN (C_TERM)-RELATED"/>
    <property type="match status" value="1"/>
</dbReference>
<dbReference type="Pfam" id="PF01869">
    <property type="entry name" value="BcrAD_BadFG"/>
    <property type="match status" value="2"/>
</dbReference>
<keyword evidence="4" id="KW-0411">Iron-sulfur</keyword>
<dbReference type="KEGG" id="bang:BBAG_1213"/>
<dbReference type="CDD" id="cd24034">
    <property type="entry name" value="ASKHA_NBD_O66634-like_rpt1"/>
    <property type="match status" value="1"/>
</dbReference>
<feature type="region of interest" description="Disordered" evidence="5">
    <location>
        <begin position="1134"/>
        <end position="1156"/>
    </location>
</feature>
<feature type="domain" description="ATPase BadF/BadG/BcrA/BcrD type" evidence="6">
    <location>
        <begin position="23"/>
        <end position="281"/>
    </location>
</feature>
<sequence length="1632" mass="177818">MADTAPIVSTLQSANPDAKPLRVGLDIGSTTVKAVVLDQADSLSQTLFSDYRRHHANVRATVAGLLADIRGMLEKSGRGDEPIRLAITGSGGLALADSLHVPFVQEVIAETEAIDKEYPQADVIIELGGEDAKITYLKPTPEQRMNGSCAGGTGAFIDQMSTLLDTDPSGLNEMAKDYENLYPIASRCGVFAKTDLQPLINDGAAKPDLAASIFTAVATQTIAGLASGRPIHGTVIFLGGPLFFMSELRAAFKRALDGKVDEFIVPTDAHLYVAYGAALQAEQNTDDEGNHFEAKPLGDFLSRLEELENLPSNTPTMPPLFPTEEDRKAFNERHHREHVHIGNLDGATGPHFLGIDAGSTTIKATLVNDDREIVWSSYANNEGSPLTAAITIAKKIQAALPAGAWIARSCATGYGEGLIATGLHLDEGVVETMAHYRGAEMVSPGVTAVIDIGGQDMKYLAITDGVIDSIAVNEACSSGCGSFLQTFAMSMGLSIEEFTQKALASTHPVDLGSRCTVFMNSSVKQAQKEGASIEDIAAGLCYSVVRNALYKVIKLRDSGELGDTVVVQGGTFLNDAVLRAFELLTERQVTRPNIAGLMGAYGAALTARMHYVDVADETDSLVAADGSALKDDAERNAQDDEHTVVIDGVKHTASSILTGDALDALTMTTERDVCKLCQNHCKLTITTFADGARYVTGNRCERGGDAKRKRSDRPNLYDYKYKRCFAYRRLTDKKATRGEIGIPRALNMYENYPFWFTLLTSLGFKVVISGRSSHELFETGIESIASENICYPAKLVHGHIKWLLNKGITTIFYPCVSYEENLVPNTDNHYNCPVVANYPVVIGANMPELREEGVHYMRPYFNLANHELMIDRIVEEFAWANVTREEAETAVKAAYAEDKVFKHDVQQEGLRALAYMKEHDCRGIVLAGRPYHVDPEINHGIPETICSLGMVVLSEDSICELQPGEKLSLSEFLADGDNDPRAKNADGFRHVGDRKVTKMPLRVTNQWAYHSRLYAAANFVASYPGLELVQLNSFGCGLDAITTDQVSEILADKADVYTMLKIDEVSNLGAAKIRLRSLKAAVEERERNHRRALPAAMPGKLDQPVDDAAVAEAKAKLEEAKSQLAAAEAQLKSAERQAAPRQGEFRRTGSEAPTPGRQVMLDTVMKANPKLTEAVRQASRRAAANGKGSGASAHNSATMSKYANRVPFGKDMKDYTIVAPQMSPIHFSLVESVIRSGGYKFDILEHASREDVETGLKYVNNDACYPAIMVIGQLVDAILEGRYDPDHTALAITQTGGMCRATNYFGLIRKALVDAGYPQIPVIAISTQGIEDNPGFKATPALLHRVIKALIIGDLLMKCLYRVRPYEVTPGSANKLYKTWDTIVRETLEHHGHSKTAKRFIGKGYLPYPTLVRQIVKSFDALPLRNIPRKVRVGVVGEILVKYQPDANNHVVDVIESQDCEAVVPGIMEFMTTRPYISDWNDHYLGMGGNKLGYAAMRKGLDLYNAPVRKAIGLAHGKFSQDLPMPELVKKAGEVTSVGVQAGEGWLLTAEILELIESGCPNVVCAQPFACLPNHVTGRGMFGKIRRLHPEANIVSIDYDPGASEANQLNRIKLMIAAAKKMHKKQQEQGGE</sequence>
<dbReference type="EMBL" id="ABYS02000009">
    <property type="protein sequence ID" value="EEP20814.1"/>
    <property type="molecule type" value="Genomic_DNA"/>
</dbReference>
<evidence type="ECO:0000259" key="6">
    <source>
        <dbReference type="Pfam" id="PF01869"/>
    </source>
</evidence>
<feature type="domain" description="DUF2229" evidence="7">
    <location>
        <begin position="740"/>
        <end position="958"/>
    </location>
</feature>
<gene>
    <name evidence="8" type="ORF">BIFANG_03387</name>
</gene>
<evidence type="ECO:0000256" key="5">
    <source>
        <dbReference type="SAM" id="MobiDB-lite"/>
    </source>
</evidence>
<dbReference type="Gene3D" id="3.30.420.40">
    <property type="match status" value="4"/>
</dbReference>
<dbReference type="HOGENOM" id="CLU_002393_1_0_11"/>
<keyword evidence="2" id="KW-0479">Metal-binding</keyword>
<organism evidence="8 9">
    <name type="scientific">Bifidobacterium angulatum DSM 20098 = JCM 7096</name>
    <dbReference type="NCBI Taxonomy" id="518635"/>
    <lineage>
        <taxon>Bacteria</taxon>
        <taxon>Bacillati</taxon>
        <taxon>Actinomycetota</taxon>
        <taxon>Actinomycetes</taxon>
        <taxon>Bifidobacteriales</taxon>
        <taxon>Bifidobacteriaceae</taxon>
        <taxon>Bifidobacterium</taxon>
    </lineage>
</organism>
<dbReference type="InterPro" id="IPR002731">
    <property type="entry name" value="ATPase_BadF"/>
</dbReference>
<dbReference type="GO" id="GO:0046872">
    <property type="term" value="F:metal ion binding"/>
    <property type="evidence" value="ECO:0007669"/>
    <property type="project" value="UniProtKB-KW"/>
</dbReference>
<dbReference type="STRING" id="1683.Bang102_000120"/>
<dbReference type="InterPro" id="IPR018709">
    <property type="entry name" value="CoA_activase_DUF2229"/>
</dbReference>
<dbReference type="PATRIC" id="fig|518635.17.peg.1280"/>
<evidence type="ECO:0000256" key="4">
    <source>
        <dbReference type="ARBA" id="ARBA00023014"/>
    </source>
</evidence>
<evidence type="ECO:0000313" key="8">
    <source>
        <dbReference type="EMBL" id="EEP20814.1"/>
    </source>
</evidence>